<dbReference type="EMBL" id="JBHSOH010000020">
    <property type="protein sequence ID" value="MFC5849425.1"/>
    <property type="molecule type" value="Genomic_DNA"/>
</dbReference>
<dbReference type="RefSeq" id="WP_380050554.1">
    <property type="nucleotide sequence ID" value="NZ_JBHSOH010000020.1"/>
</dbReference>
<dbReference type="Proteomes" id="UP001595979">
    <property type="component" value="Unassembled WGS sequence"/>
</dbReference>
<evidence type="ECO:0000256" key="2">
    <source>
        <dbReference type="SAM" id="SignalP"/>
    </source>
</evidence>
<feature type="chain" id="PRO_5047107668" evidence="2">
    <location>
        <begin position="20"/>
        <end position="523"/>
    </location>
</feature>
<feature type="signal peptide" evidence="2">
    <location>
        <begin position="1"/>
        <end position="19"/>
    </location>
</feature>
<accession>A0ABW1DLA4</accession>
<name>A0ABW1DLA4_9DEIO</name>
<keyword evidence="2" id="KW-0732">Signal</keyword>
<sequence length="523" mass="57785">MKRTLWIGALLALTLPAQAQDTSAIISHPGLPAYEFFDNFNPNAPFTKMARPCAVSTTAVPPVLTSQAPASPTPPPASPSTTTGTEEPSNRVAQNYRLVATVKELYEALRIDATLSAKYGLFEGNATFSLEQRLGLTGLDLVFVSNATGVSAPEQVRGETNPDILLEYFKTIDPVQLVKLSKSKDYDAMYNAFVRDCGTSFISAKVKASGAYVLVIFRFTSSDQMKRIKADLQAKVSGFGNGTFSMEQLQETVEGMSQVQAEAVSFGGGPLAEAPLLPRPLLLLPQKSTDPVAIEQVRAQNKAALNKFMVDVYDFYKKTIEGLKQQEVIGYQISRYNKLYRPDNAVANLSNVNGERLQLYANQYMALMDIARQLQTVRYIDSGDWLTPGFNAKQRQGIITLYQSQLEDLLKELNAAVDTTVAKARRCVEEPEKVCAGPDTAYWFRKLSSLAFAQYDVPTLSGTSTTTVLPPDPPPFDPRFIFLPRYQVSTARLEQFLKQGVENELRQQQLPIPKIAPPVLRLR</sequence>
<organism evidence="3 4">
    <name type="scientific">Deinococcus petrolearius</name>
    <dbReference type="NCBI Taxonomy" id="1751295"/>
    <lineage>
        <taxon>Bacteria</taxon>
        <taxon>Thermotogati</taxon>
        <taxon>Deinococcota</taxon>
        <taxon>Deinococci</taxon>
        <taxon>Deinococcales</taxon>
        <taxon>Deinococcaceae</taxon>
        <taxon>Deinococcus</taxon>
    </lineage>
</organism>
<comment type="caution">
    <text evidence="3">The sequence shown here is derived from an EMBL/GenBank/DDBJ whole genome shotgun (WGS) entry which is preliminary data.</text>
</comment>
<evidence type="ECO:0000313" key="3">
    <source>
        <dbReference type="EMBL" id="MFC5849425.1"/>
    </source>
</evidence>
<gene>
    <name evidence="3" type="ORF">ACFPQ6_14020</name>
</gene>
<keyword evidence="4" id="KW-1185">Reference proteome</keyword>
<protein>
    <submittedName>
        <fullName evidence="3">Uncharacterized protein</fullName>
    </submittedName>
</protein>
<reference evidence="4" key="1">
    <citation type="journal article" date="2019" name="Int. J. Syst. Evol. Microbiol.">
        <title>The Global Catalogue of Microorganisms (GCM) 10K type strain sequencing project: providing services to taxonomists for standard genome sequencing and annotation.</title>
        <authorList>
            <consortium name="The Broad Institute Genomics Platform"/>
            <consortium name="The Broad Institute Genome Sequencing Center for Infectious Disease"/>
            <person name="Wu L."/>
            <person name="Ma J."/>
        </authorList>
    </citation>
    <scope>NUCLEOTIDE SEQUENCE [LARGE SCALE GENOMIC DNA]</scope>
    <source>
        <strain evidence="4">CGMCC 1.15053</strain>
    </source>
</reference>
<proteinExistence type="predicted"/>
<evidence type="ECO:0000256" key="1">
    <source>
        <dbReference type="SAM" id="MobiDB-lite"/>
    </source>
</evidence>
<evidence type="ECO:0000313" key="4">
    <source>
        <dbReference type="Proteomes" id="UP001595979"/>
    </source>
</evidence>
<feature type="region of interest" description="Disordered" evidence="1">
    <location>
        <begin position="64"/>
        <end position="92"/>
    </location>
</feature>